<dbReference type="AlphaFoldDB" id="A0AAV7H926"/>
<evidence type="ECO:0000313" key="3">
    <source>
        <dbReference type="Proteomes" id="UP000775213"/>
    </source>
</evidence>
<evidence type="ECO:0000256" key="1">
    <source>
        <dbReference type="SAM" id="Phobius"/>
    </source>
</evidence>
<proteinExistence type="predicted"/>
<keyword evidence="1" id="KW-0812">Transmembrane</keyword>
<keyword evidence="3" id="KW-1185">Reference proteome</keyword>
<keyword evidence="1" id="KW-0472">Membrane</keyword>
<accession>A0AAV7H926</accession>
<sequence>MKVPTKSDRARSPAPGFVTVYEFSLRARLRFLPHPELIDILMTCGVSLSQFFYRAMSIIMGLIMLFRDRGAVLSPEYLSWMGHLIGDTQGRVSFRFKCLDIHTRDPSKGCISDFFFIQNDWNLQEKWRKLKELPVPLNFGAEDLLKILKLPNIDALHYEGECKKKYDGKVKEKKTMEEQLAECRTEITNMMTSASLQNQQMDRLHIELVDAQVMIHQQMKDQQILKAENKSLQSMLSEKKSFAFKILIEDQIQEARNHIYDMEVKALEADCMEEGFIRGFMKGICTVQRKTGAEIEELTPNQASSDPSSDSGSDEIESELQKIFAMEEEEEDIEILSNYFDVVCITLFFLLILYVFGIDACI</sequence>
<dbReference type="Proteomes" id="UP000775213">
    <property type="component" value="Unassembled WGS sequence"/>
</dbReference>
<comment type="caution">
    <text evidence="2">The sequence shown here is derived from an EMBL/GenBank/DDBJ whole genome shotgun (WGS) entry which is preliminary data.</text>
</comment>
<evidence type="ECO:0000313" key="2">
    <source>
        <dbReference type="EMBL" id="KAH0470294.1"/>
    </source>
</evidence>
<feature type="transmembrane region" description="Helical" evidence="1">
    <location>
        <begin position="339"/>
        <end position="358"/>
    </location>
</feature>
<reference evidence="2 3" key="1">
    <citation type="journal article" date="2021" name="Hortic Res">
        <title>Chromosome-scale assembly of the Dendrobium chrysotoxum genome enhances the understanding of orchid evolution.</title>
        <authorList>
            <person name="Zhang Y."/>
            <person name="Zhang G.Q."/>
            <person name="Zhang D."/>
            <person name="Liu X.D."/>
            <person name="Xu X.Y."/>
            <person name="Sun W.H."/>
            <person name="Yu X."/>
            <person name="Zhu X."/>
            <person name="Wang Z.W."/>
            <person name="Zhao X."/>
            <person name="Zhong W.Y."/>
            <person name="Chen H."/>
            <person name="Yin W.L."/>
            <person name="Huang T."/>
            <person name="Niu S.C."/>
            <person name="Liu Z.J."/>
        </authorList>
    </citation>
    <scope>NUCLEOTIDE SEQUENCE [LARGE SCALE GENOMIC DNA]</scope>
    <source>
        <strain evidence="2">Lindl</strain>
    </source>
</reference>
<gene>
    <name evidence="2" type="ORF">IEQ34_000017</name>
</gene>
<name>A0AAV7H926_DENCH</name>
<protein>
    <submittedName>
        <fullName evidence="2">Uncharacterized protein</fullName>
    </submittedName>
</protein>
<keyword evidence="1" id="KW-1133">Transmembrane helix</keyword>
<organism evidence="2 3">
    <name type="scientific">Dendrobium chrysotoxum</name>
    <name type="common">Orchid</name>
    <dbReference type="NCBI Taxonomy" id="161865"/>
    <lineage>
        <taxon>Eukaryota</taxon>
        <taxon>Viridiplantae</taxon>
        <taxon>Streptophyta</taxon>
        <taxon>Embryophyta</taxon>
        <taxon>Tracheophyta</taxon>
        <taxon>Spermatophyta</taxon>
        <taxon>Magnoliopsida</taxon>
        <taxon>Liliopsida</taxon>
        <taxon>Asparagales</taxon>
        <taxon>Orchidaceae</taxon>
        <taxon>Epidendroideae</taxon>
        <taxon>Malaxideae</taxon>
        <taxon>Dendrobiinae</taxon>
        <taxon>Dendrobium</taxon>
    </lineage>
</organism>
<dbReference type="EMBL" id="JAGFBR010000001">
    <property type="protein sequence ID" value="KAH0470294.1"/>
    <property type="molecule type" value="Genomic_DNA"/>
</dbReference>